<accession>A0A1I7WQV2</accession>
<reference evidence="2" key="1">
    <citation type="submission" date="2016-11" db="UniProtKB">
        <authorList>
            <consortium name="WormBaseParasite"/>
        </authorList>
    </citation>
    <scope>IDENTIFICATION</scope>
</reference>
<organism evidence="1 2">
    <name type="scientific">Heterorhabditis bacteriophora</name>
    <name type="common">Entomopathogenic nematode worm</name>
    <dbReference type="NCBI Taxonomy" id="37862"/>
    <lineage>
        <taxon>Eukaryota</taxon>
        <taxon>Metazoa</taxon>
        <taxon>Ecdysozoa</taxon>
        <taxon>Nematoda</taxon>
        <taxon>Chromadorea</taxon>
        <taxon>Rhabditida</taxon>
        <taxon>Rhabditina</taxon>
        <taxon>Rhabditomorpha</taxon>
        <taxon>Strongyloidea</taxon>
        <taxon>Heterorhabditidae</taxon>
        <taxon>Heterorhabditis</taxon>
    </lineage>
</organism>
<name>A0A1I7WQV2_HETBA</name>
<proteinExistence type="predicted"/>
<protein>
    <submittedName>
        <fullName evidence="2">HTH_48 domain-containing protein</fullName>
    </submittedName>
</protein>
<sequence length="57" mass="6754">MSNIAFTRIQRECKEVVTNKEIAETGFSFSTTLWIHKMFRKLMPEIITLKLFIPLNH</sequence>
<evidence type="ECO:0000313" key="2">
    <source>
        <dbReference type="WBParaSite" id="Hba_07536"/>
    </source>
</evidence>
<dbReference type="Proteomes" id="UP000095283">
    <property type="component" value="Unplaced"/>
</dbReference>
<evidence type="ECO:0000313" key="1">
    <source>
        <dbReference type="Proteomes" id="UP000095283"/>
    </source>
</evidence>
<dbReference type="AlphaFoldDB" id="A0A1I7WQV2"/>
<dbReference type="WBParaSite" id="Hba_07536">
    <property type="protein sequence ID" value="Hba_07536"/>
    <property type="gene ID" value="Hba_07536"/>
</dbReference>
<keyword evidence="1" id="KW-1185">Reference proteome</keyword>